<reference evidence="5" key="1">
    <citation type="submission" date="2019-11" db="EMBL/GenBank/DDBJ databases">
        <title>The complete genome sequence of Saccharopolyspora sp. E2A.</title>
        <authorList>
            <person name="Zhang G."/>
        </authorList>
    </citation>
    <scope>NUCLEOTIDE SEQUENCE [LARGE SCALE GENOMIC DNA]</scope>
    <source>
        <strain evidence="5">E2A</strain>
    </source>
</reference>
<dbReference type="PANTHER" id="PTHR43877">
    <property type="entry name" value="AMINOALKYLPHOSPHONATE N-ACETYLTRANSFERASE-RELATED-RELATED"/>
    <property type="match status" value="1"/>
</dbReference>
<gene>
    <name evidence="4" type="ORF">GIY23_06390</name>
</gene>
<protein>
    <submittedName>
        <fullName evidence="4">GNAT family N-acetyltransferase</fullName>
    </submittedName>
</protein>
<dbReference type="InterPro" id="IPR050832">
    <property type="entry name" value="Bact_Acetyltransf"/>
</dbReference>
<dbReference type="CDD" id="cd04301">
    <property type="entry name" value="NAT_SF"/>
    <property type="match status" value="1"/>
</dbReference>
<dbReference type="Pfam" id="PF00583">
    <property type="entry name" value="Acetyltransf_1"/>
    <property type="match status" value="1"/>
</dbReference>
<keyword evidence="5" id="KW-1185">Reference proteome</keyword>
<dbReference type="RefSeq" id="WP_154075809.1">
    <property type="nucleotide sequence ID" value="NZ_CP045929.1"/>
</dbReference>
<dbReference type="InterPro" id="IPR000182">
    <property type="entry name" value="GNAT_dom"/>
</dbReference>
<feature type="domain" description="N-acetyltransferase" evidence="3">
    <location>
        <begin position="10"/>
        <end position="172"/>
    </location>
</feature>
<sequence length="175" mass="19174">MSSGFVTGPHRVDQPHPDLVDGLTDLWGRVSVAGGAVGFRPSDPLEKVREAAAKVVDDVSQRRAFLITVGRDRELVGAAVLTPQSLPARAHTGELSWLMVDPDLQGTGWGRQLHDAVLAQAQAVGLTQLELITRSGQDLERYYEALGWVERGRWPGAVRLDDGDTRDEVWLTRDT</sequence>
<dbReference type="Proteomes" id="UP000371041">
    <property type="component" value="Chromosome"/>
</dbReference>
<dbReference type="SUPFAM" id="SSF55729">
    <property type="entry name" value="Acyl-CoA N-acyltransferases (Nat)"/>
    <property type="match status" value="1"/>
</dbReference>
<dbReference type="GO" id="GO:0016747">
    <property type="term" value="F:acyltransferase activity, transferring groups other than amino-acyl groups"/>
    <property type="evidence" value="ECO:0007669"/>
    <property type="project" value="InterPro"/>
</dbReference>
<evidence type="ECO:0000259" key="3">
    <source>
        <dbReference type="PROSITE" id="PS51186"/>
    </source>
</evidence>
<evidence type="ECO:0000256" key="2">
    <source>
        <dbReference type="ARBA" id="ARBA00023315"/>
    </source>
</evidence>
<keyword evidence="2" id="KW-0012">Acyltransferase</keyword>
<organism evidence="4 5">
    <name type="scientific">Allosaccharopolyspora coralli</name>
    <dbReference type="NCBI Taxonomy" id="2665642"/>
    <lineage>
        <taxon>Bacteria</taxon>
        <taxon>Bacillati</taxon>
        <taxon>Actinomycetota</taxon>
        <taxon>Actinomycetes</taxon>
        <taxon>Pseudonocardiales</taxon>
        <taxon>Pseudonocardiaceae</taxon>
        <taxon>Allosaccharopolyspora</taxon>
    </lineage>
</organism>
<dbReference type="EMBL" id="CP045929">
    <property type="protein sequence ID" value="QGK69209.1"/>
    <property type="molecule type" value="Genomic_DNA"/>
</dbReference>
<evidence type="ECO:0000313" key="5">
    <source>
        <dbReference type="Proteomes" id="UP000371041"/>
    </source>
</evidence>
<proteinExistence type="predicted"/>
<dbReference type="Gene3D" id="3.40.630.30">
    <property type="match status" value="1"/>
</dbReference>
<evidence type="ECO:0000313" key="4">
    <source>
        <dbReference type="EMBL" id="QGK69209.1"/>
    </source>
</evidence>
<dbReference type="InterPro" id="IPR016181">
    <property type="entry name" value="Acyl_CoA_acyltransferase"/>
</dbReference>
<name>A0A5Q3QCE7_9PSEU</name>
<dbReference type="KEGG" id="sace:GIY23_06390"/>
<evidence type="ECO:0000256" key="1">
    <source>
        <dbReference type="ARBA" id="ARBA00022679"/>
    </source>
</evidence>
<accession>A0A5Q3QCE7</accession>
<keyword evidence="1 4" id="KW-0808">Transferase</keyword>
<dbReference type="AlphaFoldDB" id="A0A5Q3QCE7"/>
<dbReference type="PROSITE" id="PS51186">
    <property type="entry name" value="GNAT"/>
    <property type="match status" value="1"/>
</dbReference>